<keyword evidence="2" id="KW-0812">Transmembrane</keyword>
<feature type="region of interest" description="Disordered" evidence="1">
    <location>
        <begin position="33"/>
        <end position="53"/>
    </location>
</feature>
<keyword evidence="3" id="KW-0732">Signal</keyword>
<organism evidence="4 5">
    <name type="scientific">Brevibacterium samyangense</name>
    <dbReference type="NCBI Taxonomy" id="366888"/>
    <lineage>
        <taxon>Bacteria</taxon>
        <taxon>Bacillati</taxon>
        <taxon>Actinomycetota</taxon>
        <taxon>Actinomycetes</taxon>
        <taxon>Micrococcales</taxon>
        <taxon>Brevibacteriaceae</taxon>
        <taxon>Brevibacterium</taxon>
    </lineage>
</organism>
<evidence type="ECO:0000256" key="1">
    <source>
        <dbReference type="SAM" id="MobiDB-lite"/>
    </source>
</evidence>
<evidence type="ECO:0000313" key="4">
    <source>
        <dbReference type="EMBL" id="GAA2006668.1"/>
    </source>
</evidence>
<keyword evidence="5" id="KW-1185">Reference proteome</keyword>
<feature type="signal peptide" evidence="3">
    <location>
        <begin position="1"/>
        <end position="25"/>
    </location>
</feature>
<feature type="region of interest" description="Disordered" evidence="1">
    <location>
        <begin position="480"/>
        <end position="525"/>
    </location>
</feature>
<gene>
    <name evidence="4" type="ORF">GCM10009755_16030</name>
</gene>
<evidence type="ECO:0000256" key="3">
    <source>
        <dbReference type="SAM" id="SignalP"/>
    </source>
</evidence>
<sequence>MASRAAVAALAGAVVLGPAALPVLASTPAANSASAQTSAPTSTPAPTSAGSSTAADMLDDLAAQSAAGDAAQAEADARYAEHYATAFGEAWGAGEVYMDPGASPFWDEKQQEIVRPMVEEAEAAGYTVRIALLQVGVPDGRDGRPALSGEHPGGVTPLLLSTLERYARASTADGPELLLLWDARYGYTFRAVAEGGTLTLAPERAEWYSDSSSLRYTPVIGDFFPNTFLNEDVPGPGIHHAIRTYLGRGLPIPEDVEAEPRLYGQETPGTYDLDETGPWAFVRAAFLGAVLVLVFVGGIVAALSALAGFLRGPYRARKQETTESSNTALRELYDRAVAADRALFSSSGRSEDLRQARRRLPKPSDSHNPVVWAAWVQLQREADAERSGEPAAQGDFFRPDLEATDFSYWDDLGADVEIPVTAESRDLLAGLTPLMPSYLSASGIDTGLPYWKEDSSPFASSGMGAFGSLAASITAMPAGWRPERGTVNPRQLTDGNSRATGSRTAGASRATGAAGSGGTESAVTTGGTRLGRIAGWGTWVALVLLVAVGGAFLAVHNAEESAKSASPAHVGDSLVDTPTNPDRVDAARAAIADDGVWVDPVAYRLVTPKEEQKVADAIAEADLPYTFSVVFYAPSFQDEFRGERSAFAAALDIPEDTAVLFVDADSARSTTLTVYSPRYTDSALTGDDAIPYDLWAQNDVPPATAALRWMQEASLEKWTADGGDEPTPLPVTEPDHALIGSPEFVPAVMQRAVVVAGLVLVLGIGIPLLVTGSMRRRNSV</sequence>
<feature type="transmembrane region" description="Helical" evidence="2">
    <location>
        <begin position="752"/>
        <end position="770"/>
    </location>
</feature>
<feature type="transmembrane region" description="Helical" evidence="2">
    <location>
        <begin position="285"/>
        <end position="310"/>
    </location>
</feature>
<keyword evidence="2" id="KW-1133">Transmembrane helix</keyword>
<feature type="compositionally biased region" description="Low complexity" evidence="1">
    <location>
        <begin position="497"/>
        <end position="525"/>
    </location>
</feature>
<evidence type="ECO:0000256" key="2">
    <source>
        <dbReference type="SAM" id="Phobius"/>
    </source>
</evidence>
<evidence type="ECO:0000313" key="5">
    <source>
        <dbReference type="Proteomes" id="UP001500755"/>
    </source>
</evidence>
<dbReference type="EMBL" id="BAAANO010000014">
    <property type="protein sequence ID" value="GAA2006668.1"/>
    <property type="molecule type" value="Genomic_DNA"/>
</dbReference>
<accession>A0ABP5EVB4</accession>
<protein>
    <recommendedName>
        <fullName evidence="6">DUF4350 domain-containing protein</fullName>
    </recommendedName>
</protein>
<dbReference type="Proteomes" id="UP001500755">
    <property type="component" value="Unassembled WGS sequence"/>
</dbReference>
<feature type="chain" id="PRO_5046846806" description="DUF4350 domain-containing protein" evidence="3">
    <location>
        <begin position="26"/>
        <end position="780"/>
    </location>
</feature>
<feature type="transmembrane region" description="Helical" evidence="2">
    <location>
        <begin position="536"/>
        <end position="555"/>
    </location>
</feature>
<comment type="caution">
    <text evidence="4">The sequence shown here is derived from an EMBL/GenBank/DDBJ whole genome shotgun (WGS) entry which is preliminary data.</text>
</comment>
<keyword evidence="2" id="KW-0472">Membrane</keyword>
<reference evidence="5" key="1">
    <citation type="journal article" date="2019" name="Int. J. Syst. Evol. Microbiol.">
        <title>The Global Catalogue of Microorganisms (GCM) 10K type strain sequencing project: providing services to taxonomists for standard genome sequencing and annotation.</title>
        <authorList>
            <consortium name="The Broad Institute Genomics Platform"/>
            <consortium name="The Broad Institute Genome Sequencing Center for Infectious Disease"/>
            <person name="Wu L."/>
            <person name="Ma J."/>
        </authorList>
    </citation>
    <scope>NUCLEOTIDE SEQUENCE [LARGE SCALE GENOMIC DNA]</scope>
    <source>
        <strain evidence="5">JCM 14546</strain>
    </source>
</reference>
<proteinExistence type="predicted"/>
<name>A0ABP5EVB4_9MICO</name>
<evidence type="ECO:0008006" key="6">
    <source>
        <dbReference type="Google" id="ProtNLM"/>
    </source>
</evidence>